<evidence type="ECO:0000313" key="2">
    <source>
        <dbReference type="Proteomes" id="UP000823775"/>
    </source>
</evidence>
<keyword evidence="2" id="KW-1185">Reference proteome</keyword>
<proteinExistence type="predicted"/>
<name>A0ABS8X0P5_DATST</name>
<feature type="non-terminal residue" evidence="1">
    <location>
        <position position="1"/>
    </location>
</feature>
<dbReference type="Proteomes" id="UP000823775">
    <property type="component" value="Unassembled WGS sequence"/>
</dbReference>
<reference evidence="1 2" key="1">
    <citation type="journal article" date="2021" name="BMC Genomics">
        <title>Datura genome reveals duplications of psychoactive alkaloid biosynthetic genes and high mutation rate following tissue culture.</title>
        <authorList>
            <person name="Rajewski A."/>
            <person name="Carter-House D."/>
            <person name="Stajich J."/>
            <person name="Litt A."/>
        </authorList>
    </citation>
    <scope>NUCLEOTIDE SEQUENCE [LARGE SCALE GENOMIC DNA]</scope>
    <source>
        <strain evidence="1">AR-01</strain>
    </source>
</reference>
<comment type="caution">
    <text evidence="1">The sequence shown here is derived from an EMBL/GenBank/DDBJ whole genome shotgun (WGS) entry which is preliminary data.</text>
</comment>
<accession>A0ABS8X0P5</accession>
<sequence>VSNRGQESSHESQVGFEVGCRVSSFGLVLRVGPWLQLVLKFGFANRGDRRLESGLGPM</sequence>
<organism evidence="1 2">
    <name type="scientific">Datura stramonium</name>
    <name type="common">Jimsonweed</name>
    <name type="synonym">Common thornapple</name>
    <dbReference type="NCBI Taxonomy" id="4076"/>
    <lineage>
        <taxon>Eukaryota</taxon>
        <taxon>Viridiplantae</taxon>
        <taxon>Streptophyta</taxon>
        <taxon>Embryophyta</taxon>
        <taxon>Tracheophyta</taxon>
        <taxon>Spermatophyta</taxon>
        <taxon>Magnoliopsida</taxon>
        <taxon>eudicotyledons</taxon>
        <taxon>Gunneridae</taxon>
        <taxon>Pentapetalae</taxon>
        <taxon>asterids</taxon>
        <taxon>lamiids</taxon>
        <taxon>Solanales</taxon>
        <taxon>Solanaceae</taxon>
        <taxon>Solanoideae</taxon>
        <taxon>Datureae</taxon>
        <taxon>Datura</taxon>
    </lineage>
</organism>
<dbReference type="EMBL" id="JACEIK010015829">
    <property type="protein sequence ID" value="MCE3217132.1"/>
    <property type="molecule type" value="Genomic_DNA"/>
</dbReference>
<protein>
    <submittedName>
        <fullName evidence="1">Uncharacterized protein</fullName>
    </submittedName>
</protein>
<gene>
    <name evidence="1" type="ORF">HAX54_010511</name>
</gene>
<evidence type="ECO:0000313" key="1">
    <source>
        <dbReference type="EMBL" id="MCE3217132.1"/>
    </source>
</evidence>